<accession>A0A0G4I8K2</accession>
<sequence length="129" mass="13467">MTTRSSRCLRSTLHGCLLAALISYSSAEPSSNNGLTQRKFNLPNFDSLSFNLPADVTLTASDSFRLQSIGPESLNANLDVSVTDSVLNVALKGESSLFSPLAIDVSLPSVSAVTAKSAAVVHSANTLPV</sequence>
<dbReference type="Gene3D" id="2.160.20.120">
    <property type="match status" value="1"/>
</dbReference>
<feature type="domain" description="Putative auto-transporter adhesin head GIN" evidence="2">
    <location>
        <begin position="44"/>
        <end position="125"/>
    </location>
</feature>
<evidence type="ECO:0000313" key="3">
    <source>
        <dbReference type="EMBL" id="CEM53460.1"/>
    </source>
</evidence>
<dbReference type="VEuPathDB" id="CryptoDB:Cvel_11985"/>
<dbReference type="InterPro" id="IPR021255">
    <property type="entry name" value="DUF2807"/>
</dbReference>
<dbReference type="Pfam" id="PF10988">
    <property type="entry name" value="DUF2807"/>
    <property type="match status" value="1"/>
</dbReference>
<dbReference type="AlphaFoldDB" id="A0A0G4I8K2"/>
<feature type="signal peptide" evidence="1">
    <location>
        <begin position="1"/>
        <end position="27"/>
    </location>
</feature>
<proteinExistence type="predicted"/>
<protein>
    <recommendedName>
        <fullName evidence="2">Putative auto-transporter adhesin head GIN domain-containing protein</fullName>
    </recommendedName>
</protein>
<name>A0A0G4I8K2_9ALVE</name>
<keyword evidence="1" id="KW-0732">Signal</keyword>
<reference evidence="3" key="1">
    <citation type="submission" date="2014-11" db="EMBL/GenBank/DDBJ databases">
        <authorList>
            <person name="Otto D Thomas"/>
            <person name="Naeem Raeece"/>
        </authorList>
    </citation>
    <scope>NUCLEOTIDE SEQUENCE</scope>
</reference>
<evidence type="ECO:0000259" key="2">
    <source>
        <dbReference type="Pfam" id="PF10988"/>
    </source>
</evidence>
<organism evidence="3">
    <name type="scientific">Chromera velia CCMP2878</name>
    <dbReference type="NCBI Taxonomy" id="1169474"/>
    <lineage>
        <taxon>Eukaryota</taxon>
        <taxon>Sar</taxon>
        <taxon>Alveolata</taxon>
        <taxon>Colpodellida</taxon>
        <taxon>Chromeraceae</taxon>
        <taxon>Chromera</taxon>
    </lineage>
</organism>
<dbReference type="EMBL" id="CDMZ01005697">
    <property type="protein sequence ID" value="CEM53460.1"/>
    <property type="molecule type" value="Genomic_DNA"/>
</dbReference>
<gene>
    <name evidence="3" type="ORF">Cvel_11985</name>
</gene>
<feature type="chain" id="PRO_5005192339" description="Putative auto-transporter adhesin head GIN domain-containing protein" evidence="1">
    <location>
        <begin position="28"/>
        <end position="129"/>
    </location>
</feature>
<evidence type="ECO:0000256" key="1">
    <source>
        <dbReference type="SAM" id="SignalP"/>
    </source>
</evidence>